<feature type="region of interest" description="Disordered" evidence="1">
    <location>
        <begin position="22"/>
        <end position="68"/>
    </location>
</feature>
<accession>A0A9K3N6A9</accession>
<evidence type="ECO:0000256" key="1">
    <source>
        <dbReference type="SAM" id="MobiDB-lite"/>
    </source>
</evidence>
<dbReference type="Proteomes" id="UP000215914">
    <property type="component" value="Unassembled WGS sequence"/>
</dbReference>
<dbReference type="Gramene" id="mRNA:HanXRQr2_Chr10g0463801">
    <property type="protein sequence ID" value="CDS:HanXRQr2_Chr10g0463801.1"/>
    <property type="gene ID" value="HanXRQr2_Chr10g0463801"/>
</dbReference>
<organism evidence="2 3">
    <name type="scientific">Helianthus annuus</name>
    <name type="common">Common sunflower</name>
    <dbReference type="NCBI Taxonomy" id="4232"/>
    <lineage>
        <taxon>Eukaryota</taxon>
        <taxon>Viridiplantae</taxon>
        <taxon>Streptophyta</taxon>
        <taxon>Embryophyta</taxon>
        <taxon>Tracheophyta</taxon>
        <taxon>Spermatophyta</taxon>
        <taxon>Magnoliopsida</taxon>
        <taxon>eudicotyledons</taxon>
        <taxon>Gunneridae</taxon>
        <taxon>Pentapetalae</taxon>
        <taxon>asterids</taxon>
        <taxon>campanulids</taxon>
        <taxon>Asterales</taxon>
        <taxon>Asteraceae</taxon>
        <taxon>Asteroideae</taxon>
        <taxon>Heliantheae alliance</taxon>
        <taxon>Heliantheae</taxon>
        <taxon>Helianthus</taxon>
    </lineage>
</organism>
<name>A0A9K3N6A9_HELAN</name>
<dbReference type="EMBL" id="MNCJ02000325">
    <property type="protein sequence ID" value="KAF5788420.1"/>
    <property type="molecule type" value="Genomic_DNA"/>
</dbReference>
<evidence type="ECO:0000313" key="2">
    <source>
        <dbReference type="EMBL" id="KAF5788420.1"/>
    </source>
</evidence>
<proteinExistence type="predicted"/>
<sequence>MSNIIVDPLKIPKIARRFGVEVSSPSPSDLGGENEALHRERGGPQRLELLENADNGKPESERGIGPSSLLYETSKVDRSCALIMSGRLPEKLLLSKRSMVR</sequence>
<comment type="caution">
    <text evidence="2">The sequence shown here is derived from an EMBL/GenBank/DDBJ whole genome shotgun (WGS) entry which is preliminary data.</text>
</comment>
<dbReference type="AlphaFoldDB" id="A0A9K3N6A9"/>
<evidence type="ECO:0000313" key="3">
    <source>
        <dbReference type="Proteomes" id="UP000215914"/>
    </source>
</evidence>
<keyword evidence="3" id="KW-1185">Reference proteome</keyword>
<gene>
    <name evidence="2" type="ORF">HanXRQr2_Chr10g0463801</name>
</gene>
<protein>
    <submittedName>
        <fullName evidence="2">Uncharacterized protein</fullName>
    </submittedName>
</protein>
<reference evidence="2" key="2">
    <citation type="submission" date="2020-06" db="EMBL/GenBank/DDBJ databases">
        <title>Helianthus annuus Genome sequencing and assembly Release 2.</title>
        <authorList>
            <person name="Gouzy J."/>
            <person name="Langlade N."/>
            <person name="Munos S."/>
        </authorList>
    </citation>
    <scope>NUCLEOTIDE SEQUENCE</scope>
    <source>
        <tissue evidence="2">Leaves</tissue>
    </source>
</reference>
<reference evidence="2" key="1">
    <citation type="journal article" date="2017" name="Nature">
        <title>The sunflower genome provides insights into oil metabolism, flowering and Asterid evolution.</title>
        <authorList>
            <person name="Badouin H."/>
            <person name="Gouzy J."/>
            <person name="Grassa C.J."/>
            <person name="Murat F."/>
            <person name="Staton S.E."/>
            <person name="Cottret L."/>
            <person name="Lelandais-Briere C."/>
            <person name="Owens G.L."/>
            <person name="Carrere S."/>
            <person name="Mayjonade B."/>
            <person name="Legrand L."/>
            <person name="Gill N."/>
            <person name="Kane N.C."/>
            <person name="Bowers J.E."/>
            <person name="Hubner S."/>
            <person name="Bellec A."/>
            <person name="Berard A."/>
            <person name="Berges H."/>
            <person name="Blanchet N."/>
            <person name="Boniface M.C."/>
            <person name="Brunel D."/>
            <person name="Catrice O."/>
            <person name="Chaidir N."/>
            <person name="Claudel C."/>
            <person name="Donnadieu C."/>
            <person name="Faraut T."/>
            <person name="Fievet G."/>
            <person name="Helmstetter N."/>
            <person name="King M."/>
            <person name="Knapp S.J."/>
            <person name="Lai Z."/>
            <person name="Le Paslier M.C."/>
            <person name="Lippi Y."/>
            <person name="Lorenzon L."/>
            <person name="Mandel J.R."/>
            <person name="Marage G."/>
            <person name="Marchand G."/>
            <person name="Marquand E."/>
            <person name="Bret-Mestries E."/>
            <person name="Morien E."/>
            <person name="Nambeesan S."/>
            <person name="Nguyen T."/>
            <person name="Pegot-Espagnet P."/>
            <person name="Pouilly N."/>
            <person name="Raftis F."/>
            <person name="Sallet E."/>
            <person name="Schiex T."/>
            <person name="Thomas J."/>
            <person name="Vandecasteele C."/>
            <person name="Vares D."/>
            <person name="Vear F."/>
            <person name="Vautrin S."/>
            <person name="Crespi M."/>
            <person name="Mangin B."/>
            <person name="Burke J.M."/>
            <person name="Salse J."/>
            <person name="Munos S."/>
            <person name="Vincourt P."/>
            <person name="Rieseberg L.H."/>
            <person name="Langlade N.B."/>
        </authorList>
    </citation>
    <scope>NUCLEOTIDE SEQUENCE</scope>
    <source>
        <tissue evidence="2">Leaves</tissue>
    </source>
</reference>